<dbReference type="EMBL" id="LR798243">
    <property type="protein sequence ID" value="CAB5214546.1"/>
    <property type="molecule type" value="Genomic_DNA"/>
</dbReference>
<accession>A0A6J7WJV5</accession>
<name>A0A6J7WJV5_9CAUD</name>
<protein>
    <submittedName>
        <fullName evidence="1">Uncharacterized protein</fullName>
    </submittedName>
</protein>
<organism evidence="1">
    <name type="scientific">uncultured Caudovirales phage</name>
    <dbReference type="NCBI Taxonomy" id="2100421"/>
    <lineage>
        <taxon>Viruses</taxon>
        <taxon>Duplodnaviria</taxon>
        <taxon>Heunggongvirae</taxon>
        <taxon>Uroviricota</taxon>
        <taxon>Caudoviricetes</taxon>
        <taxon>Peduoviridae</taxon>
        <taxon>Maltschvirus</taxon>
        <taxon>Maltschvirus maltsch</taxon>
    </lineage>
</organism>
<reference evidence="1" key="1">
    <citation type="submission" date="2020-05" db="EMBL/GenBank/DDBJ databases">
        <authorList>
            <person name="Chiriac C."/>
            <person name="Salcher M."/>
            <person name="Ghai R."/>
            <person name="Kavagutti S V."/>
        </authorList>
    </citation>
    <scope>NUCLEOTIDE SEQUENCE</scope>
</reference>
<sequence>MSKQIEHTSVPGISVELNKKLGYYVVNNEIYYHKLQALMAASKFTSEKFKIANENDRVRWMFNEDVFLKYPWHIEPEVSLKELYRQRAQQLRDTYDYIRLELSGGSDSTTVAYSFLLNNIHLDEVVFRYPKQGDKNVSNNPWDTRSQNTLSEWEFAAKPLLNWIATNFPKVKITIHDYSEEILDEADTKDESWIFRTRHYLQPGHAHKFTNSKLVESVADTGQRIAVVHGIDKPKICVKDSKFFMYFFDTLANSNNPDLGDYTNITNEFFFWSPDFPELLAKQAHLVKNWFSMPQNFQYTHTLNWPNNHFASRQLYEWITKGIIYPDYDFNTFQVSKPSNNIYNEMDHWFHTNFKDTKLYSTWEAGIDYLINNLSDHYLFEQDGEIRNIKDFVSTLYYLGDSTIPESKTQGLQTREFIRDARNDQTKYAHCIMGRLSIY</sequence>
<proteinExistence type="predicted"/>
<evidence type="ECO:0000313" key="1">
    <source>
        <dbReference type="EMBL" id="CAB5214546.1"/>
    </source>
</evidence>
<gene>
    <name evidence="1" type="ORF">UFOVP190_158</name>
</gene>